<reference evidence="3 4" key="1">
    <citation type="journal article" date="2007" name="Nature">
        <title>Evolution of genes and genomes on the Drosophila phylogeny.</title>
        <authorList>
            <consortium name="Drosophila 12 Genomes Consortium"/>
            <person name="Clark A.G."/>
            <person name="Eisen M.B."/>
            <person name="Smith D.R."/>
            <person name="Bergman C.M."/>
            <person name="Oliver B."/>
            <person name="Markow T.A."/>
            <person name="Kaufman T.C."/>
            <person name="Kellis M."/>
            <person name="Gelbart W."/>
            <person name="Iyer V.N."/>
            <person name="Pollard D.A."/>
            <person name="Sackton T.B."/>
            <person name="Larracuente A.M."/>
            <person name="Singh N.D."/>
            <person name="Abad J.P."/>
            <person name="Abt D.N."/>
            <person name="Adryan B."/>
            <person name="Aguade M."/>
            <person name="Akashi H."/>
            <person name="Anderson W.W."/>
            <person name="Aquadro C.F."/>
            <person name="Ardell D.H."/>
            <person name="Arguello R."/>
            <person name="Artieri C.G."/>
            <person name="Barbash D.A."/>
            <person name="Barker D."/>
            <person name="Barsanti P."/>
            <person name="Batterham P."/>
            <person name="Batzoglou S."/>
            <person name="Begun D."/>
            <person name="Bhutkar A."/>
            <person name="Blanco E."/>
            <person name="Bosak S.A."/>
            <person name="Bradley R.K."/>
            <person name="Brand A.D."/>
            <person name="Brent M.R."/>
            <person name="Brooks A.N."/>
            <person name="Brown R.H."/>
            <person name="Butlin R.K."/>
            <person name="Caggese C."/>
            <person name="Calvi B.R."/>
            <person name="Bernardo de Carvalho A."/>
            <person name="Caspi A."/>
            <person name="Castrezana S."/>
            <person name="Celniker S.E."/>
            <person name="Chang J.L."/>
            <person name="Chapple C."/>
            <person name="Chatterji S."/>
            <person name="Chinwalla A."/>
            <person name="Civetta A."/>
            <person name="Clifton S.W."/>
            <person name="Comeron J.M."/>
            <person name="Costello J.C."/>
            <person name="Coyne J.A."/>
            <person name="Daub J."/>
            <person name="David R.G."/>
            <person name="Delcher A.L."/>
            <person name="Delehaunty K."/>
            <person name="Do C.B."/>
            <person name="Ebling H."/>
            <person name="Edwards K."/>
            <person name="Eickbush T."/>
            <person name="Evans J.D."/>
            <person name="Filipski A."/>
            <person name="Findeiss S."/>
            <person name="Freyhult E."/>
            <person name="Fulton L."/>
            <person name="Fulton R."/>
            <person name="Garcia A.C."/>
            <person name="Gardiner A."/>
            <person name="Garfield D.A."/>
            <person name="Garvin B.E."/>
            <person name="Gibson G."/>
            <person name="Gilbert D."/>
            <person name="Gnerre S."/>
            <person name="Godfrey J."/>
            <person name="Good R."/>
            <person name="Gotea V."/>
            <person name="Gravely B."/>
            <person name="Greenberg A.J."/>
            <person name="Griffiths-Jones S."/>
            <person name="Gross S."/>
            <person name="Guigo R."/>
            <person name="Gustafson E.A."/>
            <person name="Haerty W."/>
            <person name="Hahn M.W."/>
            <person name="Halligan D.L."/>
            <person name="Halpern A.L."/>
            <person name="Halter G.M."/>
            <person name="Han M.V."/>
            <person name="Heger A."/>
            <person name="Hillier L."/>
            <person name="Hinrichs A.S."/>
            <person name="Holmes I."/>
            <person name="Hoskins R.A."/>
            <person name="Hubisz M.J."/>
            <person name="Hultmark D."/>
            <person name="Huntley M.A."/>
            <person name="Jaffe D.B."/>
            <person name="Jagadeeshan S."/>
            <person name="Jeck W.R."/>
            <person name="Johnson J."/>
            <person name="Jones C.D."/>
            <person name="Jordan W.C."/>
            <person name="Karpen G.H."/>
            <person name="Kataoka E."/>
            <person name="Keightley P.D."/>
            <person name="Kheradpour P."/>
            <person name="Kirkness E.F."/>
            <person name="Koerich L.B."/>
            <person name="Kristiansen K."/>
            <person name="Kudrna D."/>
            <person name="Kulathinal R.J."/>
            <person name="Kumar S."/>
            <person name="Kwok R."/>
            <person name="Lander E."/>
            <person name="Langley C.H."/>
            <person name="Lapoint R."/>
            <person name="Lazzaro B.P."/>
            <person name="Lee S.J."/>
            <person name="Levesque L."/>
            <person name="Li R."/>
            <person name="Lin C.F."/>
            <person name="Lin M.F."/>
            <person name="Lindblad-Toh K."/>
            <person name="Llopart A."/>
            <person name="Long M."/>
            <person name="Low L."/>
            <person name="Lozovsky E."/>
            <person name="Lu J."/>
            <person name="Luo M."/>
            <person name="Machado C.A."/>
            <person name="Makalowski W."/>
            <person name="Marzo M."/>
            <person name="Matsuda M."/>
            <person name="Matzkin L."/>
            <person name="McAllister B."/>
            <person name="McBride C.S."/>
            <person name="McKernan B."/>
            <person name="McKernan K."/>
            <person name="Mendez-Lago M."/>
            <person name="Minx P."/>
            <person name="Mollenhauer M.U."/>
            <person name="Montooth K."/>
            <person name="Mount S.M."/>
            <person name="Mu X."/>
            <person name="Myers E."/>
            <person name="Negre B."/>
            <person name="Newfeld S."/>
            <person name="Nielsen R."/>
            <person name="Noor M.A."/>
            <person name="O'Grady P."/>
            <person name="Pachter L."/>
            <person name="Papaceit M."/>
            <person name="Parisi M.J."/>
            <person name="Parisi M."/>
            <person name="Parts L."/>
            <person name="Pedersen J.S."/>
            <person name="Pesole G."/>
            <person name="Phillippy A.M."/>
            <person name="Ponting C.P."/>
            <person name="Pop M."/>
            <person name="Porcelli D."/>
            <person name="Powell J.R."/>
            <person name="Prohaska S."/>
            <person name="Pruitt K."/>
            <person name="Puig M."/>
            <person name="Quesneville H."/>
            <person name="Ram K.R."/>
            <person name="Rand D."/>
            <person name="Rasmussen M.D."/>
            <person name="Reed L.K."/>
            <person name="Reenan R."/>
            <person name="Reily A."/>
            <person name="Remington K.A."/>
            <person name="Rieger T.T."/>
            <person name="Ritchie M.G."/>
            <person name="Robin C."/>
            <person name="Rogers Y.H."/>
            <person name="Rohde C."/>
            <person name="Rozas J."/>
            <person name="Rubenfield M.J."/>
            <person name="Ruiz A."/>
            <person name="Russo S."/>
            <person name="Salzberg S.L."/>
            <person name="Sanchez-Gracia A."/>
            <person name="Saranga D.J."/>
            <person name="Sato H."/>
            <person name="Schaeffer S.W."/>
            <person name="Schatz M.C."/>
            <person name="Schlenke T."/>
            <person name="Schwartz R."/>
            <person name="Segarra C."/>
            <person name="Singh R.S."/>
            <person name="Sirot L."/>
            <person name="Sirota M."/>
            <person name="Sisneros N.B."/>
            <person name="Smith C.D."/>
            <person name="Smith T.F."/>
            <person name="Spieth J."/>
            <person name="Stage D.E."/>
            <person name="Stark A."/>
            <person name="Stephan W."/>
            <person name="Strausberg R.L."/>
            <person name="Strempel S."/>
            <person name="Sturgill D."/>
            <person name="Sutton G."/>
            <person name="Sutton G.G."/>
            <person name="Tao W."/>
            <person name="Teichmann S."/>
            <person name="Tobari Y.N."/>
            <person name="Tomimura Y."/>
            <person name="Tsolas J.M."/>
            <person name="Valente V.L."/>
            <person name="Venter E."/>
            <person name="Venter J.C."/>
            <person name="Vicario S."/>
            <person name="Vieira F.G."/>
            <person name="Vilella A.J."/>
            <person name="Villasante A."/>
            <person name="Walenz B."/>
            <person name="Wang J."/>
            <person name="Wasserman M."/>
            <person name="Watts T."/>
            <person name="Wilson D."/>
            <person name="Wilson R.K."/>
            <person name="Wing R.A."/>
            <person name="Wolfner M.F."/>
            <person name="Wong A."/>
            <person name="Wong G.K."/>
            <person name="Wu C.I."/>
            <person name="Wu G."/>
            <person name="Yamamoto D."/>
            <person name="Yang H.P."/>
            <person name="Yang S.P."/>
            <person name="Yorke J.A."/>
            <person name="Yoshida K."/>
            <person name="Zdobnov E."/>
            <person name="Zhang P."/>
            <person name="Zhang Y."/>
            <person name="Zimin A.V."/>
            <person name="Baldwin J."/>
            <person name="Abdouelleil A."/>
            <person name="Abdulkadir J."/>
            <person name="Abebe A."/>
            <person name="Abera B."/>
            <person name="Abreu J."/>
            <person name="Acer S.C."/>
            <person name="Aftuck L."/>
            <person name="Alexander A."/>
            <person name="An P."/>
            <person name="Anderson E."/>
            <person name="Anderson S."/>
            <person name="Arachi H."/>
            <person name="Azer M."/>
            <person name="Bachantsang P."/>
            <person name="Barry A."/>
            <person name="Bayul T."/>
            <person name="Berlin A."/>
            <person name="Bessette D."/>
            <person name="Bloom T."/>
            <person name="Blye J."/>
            <person name="Boguslavskiy L."/>
            <person name="Bonnet C."/>
            <person name="Boukhgalter B."/>
            <person name="Bourzgui I."/>
            <person name="Brown A."/>
            <person name="Cahill P."/>
            <person name="Channer S."/>
            <person name="Cheshatsang Y."/>
            <person name="Chuda L."/>
            <person name="Citroen M."/>
            <person name="Collymore A."/>
            <person name="Cooke P."/>
            <person name="Costello M."/>
            <person name="D'Aco K."/>
            <person name="Daza R."/>
            <person name="De Haan G."/>
            <person name="DeGray S."/>
            <person name="DeMaso C."/>
            <person name="Dhargay N."/>
            <person name="Dooley K."/>
            <person name="Dooley E."/>
            <person name="Doricent M."/>
            <person name="Dorje P."/>
            <person name="Dorjee K."/>
            <person name="Dupes A."/>
            <person name="Elong R."/>
            <person name="Falk J."/>
            <person name="Farina A."/>
            <person name="Faro S."/>
            <person name="Ferguson D."/>
            <person name="Fisher S."/>
            <person name="Foley C.D."/>
            <person name="Franke A."/>
            <person name="Friedrich D."/>
            <person name="Gadbois L."/>
            <person name="Gearin G."/>
            <person name="Gearin C.R."/>
            <person name="Giannoukos G."/>
            <person name="Goode T."/>
            <person name="Graham J."/>
            <person name="Grandbois E."/>
            <person name="Grewal S."/>
            <person name="Gyaltsen K."/>
            <person name="Hafez N."/>
            <person name="Hagos B."/>
            <person name="Hall J."/>
            <person name="Henson C."/>
            <person name="Hollinger A."/>
            <person name="Honan T."/>
            <person name="Huard M.D."/>
            <person name="Hughes L."/>
            <person name="Hurhula B."/>
            <person name="Husby M.E."/>
            <person name="Kamat A."/>
            <person name="Kanga B."/>
            <person name="Kashin S."/>
            <person name="Khazanovich D."/>
            <person name="Kisner P."/>
            <person name="Lance K."/>
            <person name="Lara M."/>
            <person name="Lee W."/>
            <person name="Lennon N."/>
            <person name="Letendre F."/>
            <person name="LeVine R."/>
            <person name="Lipovsky A."/>
            <person name="Liu X."/>
            <person name="Liu J."/>
            <person name="Liu S."/>
            <person name="Lokyitsang T."/>
            <person name="Lokyitsang Y."/>
            <person name="Lubonja R."/>
            <person name="Lui A."/>
            <person name="MacDonald P."/>
            <person name="Magnisalis V."/>
            <person name="Maru K."/>
            <person name="Matthews C."/>
            <person name="McCusker W."/>
            <person name="McDonough S."/>
            <person name="Mehta T."/>
            <person name="Meldrim J."/>
            <person name="Meneus L."/>
            <person name="Mihai O."/>
            <person name="Mihalev A."/>
            <person name="Mihova T."/>
            <person name="Mittelman R."/>
            <person name="Mlenga V."/>
            <person name="Montmayeur A."/>
            <person name="Mulrain L."/>
            <person name="Navidi A."/>
            <person name="Naylor J."/>
            <person name="Negash T."/>
            <person name="Nguyen T."/>
            <person name="Nguyen N."/>
            <person name="Nicol R."/>
            <person name="Norbu C."/>
            <person name="Norbu N."/>
            <person name="Novod N."/>
            <person name="O'Neill B."/>
            <person name="Osman S."/>
            <person name="Markiewicz E."/>
            <person name="Oyono O.L."/>
            <person name="Patti C."/>
            <person name="Phunkhang P."/>
            <person name="Pierre F."/>
            <person name="Priest M."/>
            <person name="Raghuraman S."/>
            <person name="Rege F."/>
            <person name="Reyes R."/>
            <person name="Rise C."/>
            <person name="Rogov P."/>
            <person name="Ross K."/>
            <person name="Ryan E."/>
            <person name="Settipalli S."/>
            <person name="Shea T."/>
            <person name="Sherpa N."/>
            <person name="Shi L."/>
            <person name="Shih D."/>
            <person name="Sparrow T."/>
            <person name="Spaulding J."/>
            <person name="Stalker J."/>
            <person name="Stange-Thomann N."/>
            <person name="Stavropoulos S."/>
            <person name="Stone C."/>
            <person name="Strader C."/>
            <person name="Tesfaye S."/>
            <person name="Thomson T."/>
            <person name="Thoulutsang Y."/>
            <person name="Thoulutsang D."/>
            <person name="Topham K."/>
            <person name="Topping I."/>
            <person name="Tsamla T."/>
            <person name="Vassiliev H."/>
            <person name="Vo A."/>
            <person name="Wangchuk T."/>
            <person name="Wangdi T."/>
            <person name="Weiand M."/>
            <person name="Wilkinson J."/>
            <person name="Wilson A."/>
            <person name="Yadav S."/>
            <person name="Young G."/>
            <person name="Yu Q."/>
            <person name="Zembek L."/>
            <person name="Zhong D."/>
            <person name="Zimmer A."/>
            <person name="Zwirko Z."/>
            <person name="Jaffe D.B."/>
            <person name="Alvarez P."/>
            <person name="Brockman W."/>
            <person name="Butler J."/>
            <person name="Chin C."/>
            <person name="Gnerre S."/>
            <person name="Grabherr M."/>
            <person name="Kleber M."/>
            <person name="Mauceli E."/>
            <person name="MacCallum I."/>
        </authorList>
    </citation>
    <scope>NUCLEOTIDE SEQUENCE [LARGE SCALE GENOMIC DNA]</scope>
    <source>
        <strain evidence="4">Tucson 15010-1051.87</strain>
    </source>
</reference>
<evidence type="ECO:0000256" key="1">
    <source>
        <dbReference type="SAM" id="MobiDB-lite"/>
    </source>
</evidence>
<feature type="compositionally biased region" description="Polar residues" evidence="1">
    <location>
        <begin position="290"/>
        <end position="303"/>
    </location>
</feature>
<feature type="chain" id="PRO_5006457242" evidence="2">
    <location>
        <begin position="21"/>
        <end position="361"/>
    </location>
</feature>
<dbReference type="eggNOG" id="ENOG502TA17">
    <property type="taxonomic scope" value="Eukaryota"/>
</dbReference>
<dbReference type="EMBL" id="CH940648">
    <property type="protein sequence ID" value="EDW61659.2"/>
    <property type="molecule type" value="Genomic_DNA"/>
</dbReference>
<dbReference type="KEGG" id="dvi:6626704"/>
<sequence length="361" mass="40779">MRAHFWCLLFCSFLGTYLEAGVNRASMDKLGFHNYNEIVRDLIKNWESPIIYLRQLGYLPSDYEDTSKIKPNLDALMSRIERDEQHEAVQTEVDKPKELDTKKLQVKKKRDIVRRQQRKGGRRQRQAADTQTTNYPNMEQLMAMSQQPLGIAEAPATVEQNQNLQQKPVEQNAHWKMLLLSEILSHQRQARPHVDGNEDVLKRLVAKTSPYTAKLQQTAQQQVAGVLGNNGNMPQVAVMPQSSGGLLLSDNNGKSALANRMGGTAGSGDSSSMSMYGTLLKSIAKPDIHSPQSSRPDQAQSEIVTKPEIEAPQYLNWDIKNMRLKQISPIAKDAYVDKLVQIFVKKQETMDILQNIQKPDT</sequence>
<feature type="region of interest" description="Disordered" evidence="1">
    <location>
        <begin position="286"/>
        <end position="306"/>
    </location>
</feature>
<feature type="region of interest" description="Disordered" evidence="1">
    <location>
        <begin position="109"/>
        <end position="133"/>
    </location>
</feature>
<keyword evidence="2" id="KW-0732">Signal</keyword>
<keyword evidence="4" id="KW-1185">Reference proteome</keyword>
<evidence type="ECO:0000313" key="3">
    <source>
        <dbReference type="EMBL" id="EDW61659.2"/>
    </source>
</evidence>
<gene>
    <name evidence="3" type="primary">Dvir\GJ22172</name>
    <name evidence="3" type="ORF">Dvir_GJ22172</name>
</gene>
<evidence type="ECO:0000313" key="4">
    <source>
        <dbReference type="Proteomes" id="UP000008792"/>
    </source>
</evidence>
<dbReference type="AlphaFoldDB" id="B4LK05"/>
<name>B4LK05_DROVI</name>
<proteinExistence type="predicted"/>
<dbReference type="InParanoid" id="B4LK05"/>
<evidence type="ECO:0000256" key="2">
    <source>
        <dbReference type="SAM" id="SignalP"/>
    </source>
</evidence>
<accession>B4LK05</accession>
<dbReference type="HOGENOM" id="CLU_980971_0_0_1"/>
<dbReference type="Proteomes" id="UP000008792">
    <property type="component" value="Unassembled WGS sequence"/>
</dbReference>
<feature type="signal peptide" evidence="2">
    <location>
        <begin position="1"/>
        <end position="20"/>
    </location>
</feature>
<dbReference type="OrthoDB" id="7855422at2759"/>
<protein>
    <submittedName>
        <fullName evidence="3">Uncharacterized protein, isoform A</fullName>
    </submittedName>
</protein>
<organism evidence="3 4">
    <name type="scientific">Drosophila virilis</name>
    <name type="common">Fruit fly</name>
    <dbReference type="NCBI Taxonomy" id="7244"/>
    <lineage>
        <taxon>Eukaryota</taxon>
        <taxon>Metazoa</taxon>
        <taxon>Ecdysozoa</taxon>
        <taxon>Arthropoda</taxon>
        <taxon>Hexapoda</taxon>
        <taxon>Insecta</taxon>
        <taxon>Pterygota</taxon>
        <taxon>Neoptera</taxon>
        <taxon>Endopterygota</taxon>
        <taxon>Diptera</taxon>
        <taxon>Brachycera</taxon>
        <taxon>Muscomorpha</taxon>
        <taxon>Ephydroidea</taxon>
        <taxon>Drosophilidae</taxon>
        <taxon>Drosophila</taxon>
    </lineage>
</organism>
<feature type="compositionally biased region" description="Basic residues" evidence="1">
    <location>
        <begin position="109"/>
        <end position="125"/>
    </location>
</feature>